<dbReference type="RefSeq" id="WP_022791506.1">
    <property type="nucleotide sequence ID" value="NZ_ATUU01000002.1"/>
</dbReference>
<dbReference type="InterPro" id="IPR050857">
    <property type="entry name" value="D-2-hydroxyacid_DH"/>
</dbReference>
<dbReference type="InterPro" id="IPR036291">
    <property type="entry name" value="NAD(P)-bd_dom_sf"/>
</dbReference>
<dbReference type="PATRIC" id="fig|1123500.6.peg.702"/>
<keyword evidence="9" id="KW-1185">Reference proteome</keyword>
<organism evidence="8 9">
    <name type="scientific">Weissella halotolerans DSM 20190</name>
    <dbReference type="NCBI Taxonomy" id="1123500"/>
    <lineage>
        <taxon>Bacteria</taxon>
        <taxon>Bacillati</taxon>
        <taxon>Bacillota</taxon>
        <taxon>Bacilli</taxon>
        <taxon>Lactobacillales</taxon>
        <taxon>Lactobacillaceae</taxon>
        <taxon>Weissella</taxon>
    </lineage>
</organism>
<dbReference type="GO" id="GO:0016616">
    <property type="term" value="F:oxidoreductase activity, acting on the CH-OH group of donors, NAD or NADP as acceptor"/>
    <property type="evidence" value="ECO:0007669"/>
    <property type="project" value="InterPro"/>
</dbReference>
<accession>A0A0R2FXH6</accession>
<keyword evidence="4" id="KW-0520">NAD</keyword>
<dbReference type="InParanoid" id="A0A0R2FXH6"/>
<sequence length="318" mass="34451">MTQKVIVPVNLANAGKDYLVQHGYRLIEVPKTSADIILAKGKAAEGLILMTDPFPTAVAKQLPELKIVARHGVGYDNLDPKALAALGIWVTITADANADTVAETTLAEILDLSKKLTANSMAMRQGDFTYKQDHLGFDLAGKTLGIMGYGRIGQRLAKKASMLDMQIKIYSPNLTHPEYGTAVSRSELLHEADILSLHMPVNSQTRHSINAAVFKQMKSSAVLINMARGALINQLDLVQALQDKTIAGAALDVFDQEPLPLTSPLYRLDNVLLTPHIASNSKECMDCMAVDAAKDVVQVLSGQQPNWPINHPIATPLD</sequence>
<evidence type="ECO:0000256" key="3">
    <source>
        <dbReference type="ARBA" id="ARBA00023002"/>
    </source>
</evidence>
<dbReference type="InterPro" id="IPR029752">
    <property type="entry name" value="D-isomer_DH_CS1"/>
</dbReference>
<dbReference type="EMBL" id="JQAX01000002">
    <property type="protein sequence ID" value="KRN32347.1"/>
    <property type="molecule type" value="Genomic_DNA"/>
</dbReference>
<name>A0A0R2FXH6_9LACO</name>
<dbReference type="PANTHER" id="PTHR42789:SF1">
    <property type="entry name" value="D-ISOMER SPECIFIC 2-HYDROXYACID DEHYDROGENASE FAMILY PROTEIN (AFU_ORTHOLOGUE AFUA_6G10090)"/>
    <property type="match status" value="1"/>
</dbReference>
<comment type="caution">
    <text evidence="8">The sequence shown here is derived from an EMBL/GenBank/DDBJ whole genome shotgun (WGS) entry which is preliminary data.</text>
</comment>
<dbReference type="GO" id="GO:0051287">
    <property type="term" value="F:NAD binding"/>
    <property type="evidence" value="ECO:0007669"/>
    <property type="project" value="InterPro"/>
</dbReference>
<keyword evidence="3 5" id="KW-0560">Oxidoreductase</keyword>
<keyword evidence="2" id="KW-0028">Amino-acid biosynthesis</keyword>
<dbReference type="PANTHER" id="PTHR42789">
    <property type="entry name" value="D-ISOMER SPECIFIC 2-HYDROXYACID DEHYDROGENASE FAMILY PROTEIN (AFU_ORTHOLOGUE AFUA_6G10090)"/>
    <property type="match status" value="1"/>
</dbReference>
<evidence type="ECO:0000256" key="2">
    <source>
        <dbReference type="ARBA" id="ARBA00022605"/>
    </source>
</evidence>
<dbReference type="Proteomes" id="UP000051296">
    <property type="component" value="Unassembled WGS sequence"/>
</dbReference>
<evidence type="ECO:0000256" key="1">
    <source>
        <dbReference type="ARBA" id="ARBA00005854"/>
    </source>
</evidence>
<dbReference type="PROSITE" id="PS00671">
    <property type="entry name" value="D_2_HYDROXYACID_DH_3"/>
    <property type="match status" value="1"/>
</dbReference>
<feature type="domain" description="D-isomer specific 2-hydroxyacid dehydrogenase catalytic" evidence="6">
    <location>
        <begin position="12"/>
        <end position="310"/>
    </location>
</feature>
<protein>
    <submittedName>
        <fullName evidence="8">D-3-phosphoglycerate dehydrogenase</fullName>
    </submittedName>
</protein>
<dbReference type="SUPFAM" id="SSF51735">
    <property type="entry name" value="NAD(P)-binding Rossmann-fold domains"/>
    <property type="match status" value="1"/>
</dbReference>
<dbReference type="CDD" id="cd12172">
    <property type="entry name" value="PGDH_like_2"/>
    <property type="match status" value="1"/>
</dbReference>
<dbReference type="Pfam" id="PF02826">
    <property type="entry name" value="2-Hacid_dh_C"/>
    <property type="match status" value="1"/>
</dbReference>
<dbReference type="InterPro" id="IPR006140">
    <property type="entry name" value="D-isomer_DH_NAD-bd"/>
</dbReference>
<evidence type="ECO:0000256" key="5">
    <source>
        <dbReference type="RuleBase" id="RU003719"/>
    </source>
</evidence>
<evidence type="ECO:0000256" key="4">
    <source>
        <dbReference type="ARBA" id="ARBA00023027"/>
    </source>
</evidence>
<dbReference type="FunFam" id="3.40.50.720:FF:000203">
    <property type="entry name" value="D-3-phosphoglycerate dehydrogenase (SerA)"/>
    <property type="match status" value="1"/>
</dbReference>
<dbReference type="PROSITE" id="PS00065">
    <property type="entry name" value="D_2_HYDROXYACID_DH_1"/>
    <property type="match status" value="1"/>
</dbReference>
<dbReference type="GO" id="GO:0008652">
    <property type="term" value="P:amino acid biosynthetic process"/>
    <property type="evidence" value="ECO:0007669"/>
    <property type="project" value="UniProtKB-KW"/>
</dbReference>
<evidence type="ECO:0000259" key="7">
    <source>
        <dbReference type="Pfam" id="PF02826"/>
    </source>
</evidence>
<evidence type="ECO:0000259" key="6">
    <source>
        <dbReference type="Pfam" id="PF00389"/>
    </source>
</evidence>
<dbReference type="InterPro" id="IPR029753">
    <property type="entry name" value="D-isomer_DH_CS"/>
</dbReference>
<dbReference type="eggNOG" id="COG1052">
    <property type="taxonomic scope" value="Bacteria"/>
</dbReference>
<dbReference type="OrthoDB" id="9805416at2"/>
<gene>
    <name evidence="8" type="ORF">IV68_GL000698</name>
</gene>
<feature type="domain" description="D-isomer specific 2-hydroxyacid dehydrogenase NAD-binding" evidence="7">
    <location>
        <begin position="107"/>
        <end position="278"/>
    </location>
</feature>
<dbReference type="SUPFAM" id="SSF52283">
    <property type="entry name" value="Formate/glycerate dehydrogenase catalytic domain-like"/>
    <property type="match status" value="1"/>
</dbReference>
<dbReference type="AlphaFoldDB" id="A0A0R2FXH6"/>
<dbReference type="Gene3D" id="3.40.50.720">
    <property type="entry name" value="NAD(P)-binding Rossmann-like Domain"/>
    <property type="match status" value="2"/>
</dbReference>
<evidence type="ECO:0000313" key="8">
    <source>
        <dbReference type="EMBL" id="KRN32347.1"/>
    </source>
</evidence>
<dbReference type="STRING" id="1123500.GCA_000420365_00731"/>
<dbReference type="InterPro" id="IPR006139">
    <property type="entry name" value="D-isomer_2_OHA_DH_cat_dom"/>
</dbReference>
<comment type="similarity">
    <text evidence="1 5">Belongs to the D-isomer specific 2-hydroxyacid dehydrogenase family.</text>
</comment>
<evidence type="ECO:0000313" key="9">
    <source>
        <dbReference type="Proteomes" id="UP000051296"/>
    </source>
</evidence>
<proteinExistence type="inferred from homology"/>
<reference evidence="8 9" key="1">
    <citation type="journal article" date="2015" name="Genome Announc.">
        <title>Expanding the biotechnology potential of lactobacilli through comparative genomics of 213 strains and associated genera.</title>
        <authorList>
            <person name="Sun Z."/>
            <person name="Harris H.M."/>
            <person name="McCann A."/>
            <person name="Guo C."/>
            <person name="Argimon S."/>
            <person name="Zhang W."/>
            <person name="Yang X."/>
            <person name="Jeffery I.B."/>
            <person name="Cooney J.C."/>
            <person name="Kagawa T.F."/>
            <person name="Liu W."/>
            <person name="Song Y."/>
            <person name="Salvetti E."/>
            <person name="Wrobel A."/>
            <person name="Rasinkangas P."/>
            <person name="Parkhill J."/>
            <person name="Rea M.C."/>
            <person name="O'Sullivan O."/>
            <person name="Ritari J."/>
            <person name="Douillard F.P."/>
            <person name="Paul Ross R."/>
            <person name="Yang R."/>
            <person name="Briner A.E."/>
            <person name="Felis G.E."/>
            <person name="de Vos W.M."/>
            <person name="Barrangou R."/>
            <person name="Klaenhammer T.R."/>
            <person name="Caufield P.W."/>
            <person name="Cui Y."/>
            <person name="Zhang H."/>
            <person name="O'Toole P.W."/>
        </authorList>
    </citation>
    <scope>NUCLEOTIDE SEQUENCE [LARGE SCALE GENOMIC DNA]</scope>
    <source>
        <strain evidence="8 9">DSM 20190</strain>
    </source>
</reference>
<dbReference type="Pfam" id="PF00389">
    <property type="entry name" value="2-Hacid_dh"/>
    <property type="match status" value="1"/>
</dbReference>